<dbReference type="Pfam" id="PF00784">
    <property type="entry name" value="MyTH4"/>
    <property type="match status" value="1"/>
</dbReference>
<feature type="domain" description="MyTH4" evidence="2">
    <location>
        <begin position="1"/>
        <end position="120"/>
    </location>
</feature>
<dbReference type="InterPro" id="IPR038185">
    <property type="entry name" value="MyTH4_dom_sf"/>
</dbReference>
<dbReference type="PANTHER" id="PTHR22692">
    <property type="entry name" value="MYOSIN VII, XV"/>
    <property type="match status" value="1"/>
</dbReference>
<dbReference type="PANTHER" id="PTHR22692:SF16">
    <property type="entry name" value="MYOSIN XVB"/>
    <property type="match status" value="1"/>
</dbReference>
<dbReference type="GeneTree" id="ENSGT00930000151032"/>
<dbReference type="InterPro" id="IPR051567">
    <property type="entry name" value="Unconventional_Myosin_ATPase"/>
</dbReference>
<dbReference type="InterPro" id="IPR000857">
    <property type="entry name" value="MyTH4_dom"/>
</dbReference>
<name>A0A8C0DI85_BALMU</name>
<proteinExistence type="predicted"/>
<dbReference type="Ensembl" id="ENSBMST00010024226.1">
    <property type="protein sequence ID" value="ENSBMSP00010021979.1"/>
    <property type="gene ID" value="ENSBMSG00010015905.1"/>
</dbReference>
<feature type="compositionally biased region" description="Pro residues" evidence="1">
    <location>
        <begin position="332"/>
        <end position="346"/>
    </location>
</feature>
<dbReference type="AlphaFoldDB" id="A0A8C0DI85"/>
<evidence type="ECO:0000259" key="2">
    <source>
        <dbReference type="PROSITE" id="PS51016"/>
    </source>
</evidence>
<evidence type="ECO:0000256" key="1">
    <source>
        <dbReference type="SAM" id="MobiDB-lite"/>
    </source>
</evidence>
<dbReference type="SMART" id="SM00139">
    <property type="entry name" value="MyTH4"/>
    <property type="match status" value="1"/>
</dbReference>
<feature type="compositionally biased region" description="Pro residues" evidence="1">
    <location>
        <begin position="370"/>
        <end position="381"/>
    </location>
</feature>
<evidence type="ECO:0000313" key="3">
    <source>
        <dbReference type="Ensembl" id="ENSBMSP00010021979.1"/>
    </source>
</evidence>
<organism evidence="3">
    <name type="scientific">Balaenoptera musculus</name>
    <name type="common">Blue whale</name>
    <dbReference type="NCBI Taxonomy" id="9771"/>
    <lineage>
        <taxon>Eukaryota</taxon>
        <taxon>Metazoa</taxon>
        <taxon>Chordata</taxon>
        <taxon>Craniata</taxon>
        <taxon>Vertebrata</taxon>
        <taxon>Euteleostomi</taxon>
        <taxon>Mammalia</taxon>
        <taxon>Eutheria</taxon>
        <taxon>Laurasiatheria</taxon>
        <taxon>Artiodactyla</taxon>
        <taxon>Whippomorpha</taxon>
        <taxon>Cetacea</taxon>
        <taxon>Mysticeti</taxon>
        <taxon>Balaenopteridae</taxon>
        <taxon>Balaenoptera</taxon>
    </lineage>
</organism>
<dbReference type="Gene3D" id="1.25.40.530">
    <property type="entry name" value="MyTH4 domain"/>
    <property type="match status" value="1"/>
</dbReference>
<sequence>MQFMGDQSKPRGKNDLDLLYGLLKLCQEKENLRDEIYCQAIKQITGHPRPGPCARGWTFLSLLTGYFSPSTSLMPYVTKFLQHSALSQELARRCQEHLQRTVKYGGRRRLPSPGEMQAFLKGQVAHLLLIRLPGGVEYKANIHTFTVSTGTRGRGWGDPGKPWASVLGTPLPSRSLLPSPAPPSRPCPHVQVAAEVLEEMCGQMGITDPHEVQEFALFLIKGEGAVGLPAGEAVGQRPGRCPTRQAGCLAAPQQEPRGAPLRARPTGLLAEAAAMADERGRCEEADGPGAEAVARMHLSGSADQLHRGRERAAPLRLHCLHGAESEQAGPAQPQPPGAEPPAPHPHGPQLSGGPGSWPKCWPGHPRATRLPPPTLTPPPEGPSSALSPPVPPPRPQELHCSIALRDLQRLHMLSPLGAEGSPGLELNYGSADDPQTIWFELPQVGGLCAP</sequence>
<reference evidence="3" key="1">
    <citation type="submission" date="2023-09" db="UniProtKB">
        <authorList>
            <consortium name="Ensembl"/>
        </authorList>
    </citation>
    <scope>IDENTIFICATION</scope>
</reference>
<accession>A0A8C0DI85</accession>
<feature type="region of interest" description="Disordered" evidence="1">
    <location>
        <begin position="325"/>
        <end position="397"/>
    </location>
</feature>
<dbReference type="PROSITE" id="PS51016">
    <property type="entry name" value="MYTH4"/>
    <property type="match status" value="1"/>
</dbReference>
<protein>
    <recommendedName>
        <fullName evidence="2">MyTH4 domain-containing protein</fullName>
    </recommendedName>
</protein>
<dbReference type="GO" id="GO:0005856">
    <property type="term" value="C:cytoskeleton"/>
    <property type="evidence" value="ECO:0007669"/>
    <property type="project" value="InterPro"/>
</dbReference>